<accession>A0ABU9AXL0</accession>
<dbReference type="InterPro" id="IPR011467">
    <property type="entry name" value="DUF1573"/>
</dbReference>
<dbReference type="Pfam" id="PF07610">
    <property type="entry name" value="DUF1573"/>
    <property type="match status" value="1"/>
</dbReference>
<name>A0ABU9AXL0_9BACT</name>
<reference evidence="1 2" key="1">
    <citation type="submission" date="2024-04" db="EMBL/GenBank/DDBJ databases">
        <title>Luteolibacter sp. isolated from soil.</title>
        <authorList>
            <person name="An J."/>
        </authorList>
    </citation>
    <scope>NUCLEOTIDE SEQUENCE [LARGE SCALE GENOMIC DNA]</scope>
    <source>
        <strain evidence="1 2">Y139</strain>
    </source>
</reference>
<gene>
    <name evidence="1" type="ORF">WKV53_18445</name>
</gene>
<comment type="caution">
    <text evidence="1">The sequence shown here is derived from an EMBL/GenBank/DDBJ whole genome shotgun (WGS) entry which is preliminary data.</text>
</comment>
<evidence type="ECO:0000313" key="1">
    <source>
        <dbReference type="EMBL" id="MEK7952499.1"/>
    </source>
</evidence>
<evidence type="ECO:0000313" key="2">
    <source>
        <dbReference type="Proteomes" id="UP001371305"/>
    </source>
</evidence>
<keyword evidence="2" id="KW-1185">Reference proteome</keyword>
<dbReference type="Proteomes" id="UP001371305">
    <property type="component" value="Unassembled WGS sequence"/>
</dbReference>
<proteinExistence type="predicted"/>
<organism evidence="1 2">
    <name type="scientific">Luteolibacter soli</name>
    <dbReference type="NCBI Taxonomy" id="3135280"/>
    <lineage>
        <taxon>Bacteria</taxon>
        <taxon>Pseudomonadati</taxon>
        <taxon>Verrucomicrobiota</taxon>
        <taxon>Verrucomicrobiia</taxon>
        <taxon>Verrucomicrobiales</taxon>
        <taxon>Verrucomicrobiaceae</taxon>
        <taxon>Luteolibacter</taxon>
    </lineage>
</organism>
<dbReference type="EMBL" id="JBBUKT010000007">
    <property type="protein sequence ID" value="MEK7952499.1"/>
    <property type="molecule type" value="Genomic_DNA"/>
</dbReference>
<dbReference type="RefSeq" id="WP_341406255.1">
    <property type="nucleotide sequence ID" value="NZ_JBBUKT010000007.1"/>
</dbReference>
<protein>
    <submittedName>
        <fullName evidence="1">DUF1573 domain-containing protein</fullName>
    </submittedName>
</protein>
<sequence>MRAPLICWMIAGCLPLAAGTLKFEDSRKEVTIAGDQKSVTVDYPFKNESDTDVVIETSAADCPCAAVGVKDSKLAYKTGESGTIRIVFDLGKVPETADKIVSVHLKGDPTDRPSIKLTTRIIVPLLVDVQPRSLIWEMGEKPEPKTVTVTMHDSEPIKVLPLSGTDPRFTQELKTIEEGKKYEVVVTPASTEKPSMSTLKVETDAKSDRLKAHSVFLLVRQPAPKPAPDAPSAK</sequence>